<reference evidence="9 10" key="1">
    <citation type="submission" date="2018-06" db="EMBL/GenBank/DDBJ databases">
        <title>Thermoflavimicrobium daqus sp. nov., a thermophilic microbe isolated from Moutai-flavour Daqu.</title>
        <authorList>
            <person name="Wang X."/>
            <person name="Zhou H."/>
        </authorList>
    </citation>
    <scope>NUCLEOTIDE SEQUENCE [LARGE SCALE GENOMIC DNA]</scope>
    <source>
        <strain evidence="9 10">FBKL4.011</strain>
    </source>
</reference>
<evidence type="ECO:0000256" key="8">
    <source>
        <dbReference type="SAM" id="Phobius"/>
    </source>
</evidence>
<evidence type="ECO:0000256" key="4">
    <source>
        <dbReference type="ARBA" id="ARBA00022544"/>
    </source>
</evidence>
<comment type="subcellular location">
    <subcellularLocation>
        <location evidence="1">Membrane</location>
        <topology evidence="1">Multi-pass membrane protein</topology>
    </subcellularLocation>
</comment>
<evidence type="ECO:0000313" key="10">
    <source>
        <dbReference type="Proteomes" id="UP000251213"/>
    </source>
</evidence>
<gene>
    <name evidence="9" type="ORF">DL897_05785</name>
</gene>
<evidence type="ECO:0000256" key="1">
    <source>
        <dbReference type="ARBA" id="ARBA00004141"/>
    </source>
</evidence>
<evidence type="ECO:0000256" key="5">
    <source>
        <dbReference type="ARBA" id="ARBA00022692"/>
    </source>
</evidence>
<accession>A0A364K5K0</accession>
<dbReference type="GO" id="GO:0009847">
    <property type="term" value="P:spore germination"/>
    <property type="evidence" value="ECO:0007669"/>
    <property type="project" value="InterPro"/>
</dbReference>
<comment type="similarity">
    <text evidence="2">Belongs to the amino acid-polyamine-organocation (APC) superfamily. Spore germination protein (SGP) (TC 2.A.3.9) family.</text>
</comment>
<dbReference type="Proteomes" id="UP000251213">
    <property type="component" value="Unassembled WGS sequence"/>
</dbReference>
<evidence type="ECO:0000256" key="7">
    <source>
        <dbReference type="ARBA" id="ARBA00023136"/>
    </source>
</evidence>
<feature type="transmembrane region" description="Helical" evidence="8">
    <location>
        <begin position="83"/>
        <end position="104"/>
    </location>
</feature>
<evidence type="ECO:0000256" key="2">
    <source>
        <dbReference type="ARBA" id="ARBA00007998"/>
    </source>
</evidence>
<keyword evidence="5 8" id="KW-0812">Transmembrane</keyword>
<dbReference type="PIRSF" id="PIRSF006060">
    <property type="entry name" value="AA_transporter"/>
    <property type="match status" value="1"/>
</dbReference>
<evidence type="ECO:0000256" key="3">
    <source>
        <dbReference type="ARBA" id="ARBA00022448"/>
    </source>
</evidence>
<dbReference type="GO" id="GO:0016020">
    <property type="term" value="C:membrane"/>
    <property type="evidence" value="ECO:0007669"/>
    <property type="project" value="UniProtKB-SubCell"/>
</dbReference>
<feature type="transmembrane region" description="Helical" evidence="8">
    <location>
        <begin position="309"/>
        <end position="325"/>
    </location>
</feature>
<dbReference type="Gene3D" id="1.20.1740.10">
    <property type="entry name" value="Amino acid/polyamine transporter I"/>
    <property type="match status" value="1"/>
</dbReference>
<dbReference type="OrthoDB" id="2716906at2"/>
<dbReference type="EMBL" id="QJKK01000003">
    <property type="protein sequence ID" value="RAL25589.1"/>
    <property type="molecule type" value="Genomic_DNA"/>
</dbReference>
<protein>
    <submittedName>
        <fullName evidence="9">Spore gernimation protein</fullName>
    </submittedName>
</protein>
<dbReference type="NCBIfam" id="TIGR00912">
    <property type="entry name" value="2A0309"/>
    <property type="match status" value="1"/>
</dbReference>
<dbReference type="Pfam" id="PF03845">
    <property type="entry name" value="Spore_permease"/>
    <property type="match status" value="1"/>
</dbReference>
<evidence type="ECO:0000313" key="9">
    <source>
        <dbReference type="EMBL" id="RAL25589.1"/>
    </source>
</evidence>
<feature type="transmembrane region" description="Helical" evidence="8">
    <location>
        <begin position="151"/>
        <end position="171"/>
    </location>
</feature>
<feature type="transmembrane region" description="Helical" evidence="8">
    <location>
        <begin position="337"/>
        <end position="355"/>
    </location>
</feature>
<feature type="transmembrane region" description="Helical" evidence="8">
    <location>
        <begin position="125"/>
        <end position="145"/>
    </location>
</feature>
<reference evidence="9 10" key="2">
    <citation type="submission" date="2018-06" db="EMBL/GenBank/DDBJ databases">
        <authorList>
            <person name="Zhirakovskaya E."/>
        </authorList>
    </citation>
    <scope>NUCLEOTIDE SEQUENCE [LARGE SCALE GENOMIC DNA]</scope>
    <source>
        <strain evidence="9 10">FBKL4.011</strain>
    </source>
</reference>
<dbReference type="AlphaFoldDB" id="A0A364K5K0"/>
<comment type="caution">
    <text evidence="9">The sequence shown here is derived from an EMBL/GenBank/DDBJ whole genome shotgun (WGS) entry which is preliminary data.</text>
</comment>
<sequence>MVLPRSKDQLTPTQVAVIVCSYLLGSGTLSLPRVVTSEVGTPDGWLSVLIAGFLFMWLGYIMAKLGAYFPGKTIYEFGEEIVGKWLGLLISIFIIVYFLSELAFETRMLVEITKTYLLENTPREVTLALFLFIVVYIVVGGIHPIARLFGIFLPITIIVLVFILLLGLKLFDINQLRPFMGQGIIPVIKGILPSTRVYLGIEGILIISAFTQNGKPFKKAVLAGIALPMLLYVMVMIIVMGSLSVEGVSIRIFPTIDFIRSYEIEGLLFERFETLLLTIWILQIFTVIVSVFYVLVTGLACIFHKREHAFIYGILPVIYILSLIPRNMNEVSLWGDWNNQYFLMLCGISFILLLIQKIREKR</sequence>
<dbReference type="PANTHER" id="PTHR34975">
    <property type="entry name" value="SPORE GERMINATION PROTEIN A2"/>
    <property type="match status" value="1"/>
</dbReference>
<feature type="transmembrane region" description="Helical" evidence="8">
    <location>
        <begin position="44"/>
        <end position="63"/>
    </location>
</feature>
<dbReference type="InterPro" id="IPR004761">
    <property type="entry name" value="Spore_GerAB"/>
</dbReference>
<organism evidence="9 10">
    <name type="scientific">Thermoflavimicrobium daqui</name>
    <dbReference type="NCBI Taxonomy" id="2137476"/>
    <lineage>
        <taxon>Bacteria</taxon>
        <taxon>Bacillati</taxon>
        <taxon>Bacillota</taxon>
        <taxon>Bacilli</taxon>
        <taxon>Bacillales</taxon>
        <taxon>Thermoactinomycetaceae</taxon>
        <taxon>Thermoflavimicrobium</taxon>
    </lineage>
</organism>
<proteinExistence type="inferred from homology"/>
<dbReference type="PANTHER" id="PTHR34975:SF2">
    <property type="entry name" value="SPORE GERMINATION PROTEIN A2"/>
    <property type="match status" value="1"/>
</dbReference>
<keyword evidence="3" id="KW-0813">Transport</keyword>
<keyword evidence="4" id="KW-0309">Germination</keyword>
<feature type="transmembrane region" description="Helical" evidence="8">
    <location>
        <begin position="277"/>
        <end position="302"/>
    </location>
</feature>
<keyword evidence="7 8" id="KW-0472">Membrane</keyword>
<feature type="transmembrane region" description="Helical" evidence="8">
    <location>
        <begin position="12"/>
        <end position="32"/>
    </location>
</feature>
<keyword evidence="6 8" id="KW-1133">Transmembrane helix</keyword>
<name>A0A364K5K0_9BACL</name>
<keyword evidence="10" id="KW-1185">Reference proteome</keyword>
<evidence type="ECO:0000256" key="6">
    <source>
        <dbReference type="ARBA" id="ARBA00022989"/>
    </source>
</evidence>
<feature type="transmembrane region" description="Helical" evidence="8">
    <location>
        <begin position="220"/>
        <end position="243"/>
    </location>
</feature>